<evidence type="ECO:0000256" key="7">
    <source>
        <dbReference type="ARBA" id="ARBA00022723"/>
    </source>
</evidence>
<feature type="binding site" evidence="9">
    <location>
        <position position="432"/>
    </location>
    <ligand>
        <name>a divalent metal cation</name>
        <dbReference type="ChEBI" id="CHEBI:60240"/>
        <label>1</label>
    </ligand>
</feature>
<dbReference type="Gene3D" id="1.10.10.10">
    <property type="entry name" value="Winged helix-like DNA-binding domain superfamily/Winged helix DNA-binding domain"/>
    <property type="match status" value="1"/>
</dbReference>
<dbReference type="EC" id="3.4.11.18" evidence="9"/>
<evidence type="ECO:0000256" key="4">
    <source>
        <dbReference type="ARBA" id="ARBA00022438"/>
    </source>
</evidence>
<feature type="binding site" evidence="9">
    <location>
        <position position="432"/>
    </location>
    <ligand>
        <name>a divalent metal cation</name>
        <dbReference type="ChEBI" id="CHEBI:60240"/>
        <label>2</label>
        <note>catalytic</note>
    </ligand>
</feature>
<organism evidence="13 14">
    <name type="scientific">Kwoniella heveanensis BCC8398</name>
    <dbReference type="NCBI Taxonomy" id="1296120"/>
    <lineage>
        <taxon>Eukaryota</taxon>
        <taxon>Fungi</taxon>
        <taxon>Dikarya</taxon>
        <taxon>Basidiomycota</taxon>
        <taxon>Agaricomycotina</taxon>
        <taxon>Tremellomycetes</taxon>
        <taxon>Tremellales</taxon>
        <taxon>Cryptococcaceae</taxon>
        <taxon>Kwoniella</taxon>
    </lineage>
</organism>
<dbReference type="PANTHER" id="PTHR45777">
    <property type="entry name" value="METHIONINE AMINOPEPTIDASE 2"/>
    <property type="match status" value="1"/>
</dbReference>
<dbReference type="PRINTS" id="PR00599">
    <property type="entry name" value="MAPEPTIDASE"/>
</dbReference>
<evidence type="ECO:0000256" key="3">
    <source>
        <dbReference type="ARBA" id="ARBA00001954"/>
    </source>
</evidence>
<comment type="function">
    <text evidence="9 10">Cotranslationally removes the N-terminal methionine from nascent proteins. The N-terminal methionine is often cleaved when the second residue in the primary sequence is small and uncharged (Met-Ala-, Cys, Gly, Pro, Ser, Thr, or Val).</text>
</comment>
<reference evidence="14" key="2">
    <citation type="submission" date="2013-12" db="EMBL/GenBank/DDBJ databases">
        <title>Evolution of pathogenesis and genome organization in the Tremellales.</title>
        <authorList>
            <person name="Cuomo C."/>
            <person name="Litvintseva A."/>
            <person name="Heitman J."/>
            <person name="Chen Y."/>
            <person name="Sun S."/>
            <person name="Springer D."/>
            <person name="Dromer F."/>
            <person name="Young S."/>
            <person name="Zeng Q."/>
            <person name="Chapman S."/>
            <person name="Gujja S."/>
            <person name="Saif S."/>
            <person name="Birren B."/>
        </authorList>
    </citation>
    <scope>NUCLEOTIDE SEQUENCE [LARGE SCALE GENOMIC DNA]</scope>
    <source>
        <strain evidence="14">BCC8398</strain>
    </source>
</reference>
<dbReference type="NCBIfam" id="TIGR00501">
    <property type="entry name" value="met_pdase_II"/>
    <property type="match status" value="1"/>
</dbReference>
<evidence type="ECO:0000256" key="10">
    <source>
        <dbReference type="RuleBase" id="RU003653"/>
    </source>
</evidence>
<dbReference type="OrthoDB" id="7848262at2759"/>
<gene>
    <name evidence="13" type="ORF">I316_03244</name>
</gene>
<evidence type="ECO:0000313" key="14">
    <source>
        <dbReference type="Proteomes" id="UP000092666"/>
    </source>
</evidence>
<evidence type="ECO:0000259" key="12">
    <source>
        <dbReference type="Pfam" id="PF00557"/>
    </source>
</evidence>
<keyword evidence="7 9" id="KW-0479">Metal-binding</keyword>
<dbReference type="PANTHER" id="PTHR45777:SF2">
    <property type="entry name" value="METHIONINE AMINOPEPTIDASE 2"/>
    <property type="match status" value="1"/>
</dbReference>
<comment type="catalytic activity">
    <reaction evidence="1 9 10">
        <text>Release of N-terminal amino acids, preferentially methionine, from peptides and arylamides.</text>
        <dbReference type="EC" id="3.4.11.18"/>
    </reaction>
</comment>
<feature type="region of interest" description="Disordered" evidence="11">
    <location>
        <begin position="100"/>
        <end position="125"/>
    </location>
</feature>
<dbReference type="InterPro" id="IPR036005">
    <property type="entry name" value="Creatinase/aminopeptidase-like"/>
</dbReference>
<name>A0A1B9GW05_9TREE</name>
<comment type="subcellular location">
    <subcellularLocation>
        <location evidence="9">Cytoplasm</location>
    </subcellularLocation>
</comment>
<feature type="binding site" evidence="9">
    <location>
        <position position="192"/>
    </location>
    <ligand>
        <name>substrate</name>
    </ligand>
</feature>
<evidence type="ECO:0000256" key="9">
    <source>
        <dbReference type="HAMAP-Rule" id="MF_03175"/>
    </source>
</evidence>
<evidence type="ECO:0000256" key="11">
    <source>
        <dbReference type="SAM" id="MobiDB-lite"/>
    </source>
</evidence>
<dbReference type="InterPro" id="IPR002468">
    <property type="entry name" value="Pept_M24A_MAP2"/>
</dbReference>
<dbReference type="InterPro" id="IPR036388">
    <property type="entry name" value="WH-like_DNA-bd_sf"/>
</dbReference>
<feature type="binding site" evidence="9">
    <location>
        <position position="223"/>
    </location>
    <ligand>
        <name>a divalent metal cation</name>
        <dbReference type="ChEBI" id="CHEBI:60240"/>
        <label>1</label>
    </ligand>
</feature>
<proteinExistence type="inferred from homology"/>
<dbReference type="InterPro" id="IPR036390">
    <property type="entry name" value="WH_DNA-bd_sf"/>
</dbReference>
<feature type="compositionally biased region" description="Basic residues" evidence="11">
    <location>
        <begin position="56"/>
        <end position="69"/>
    </location>
</feature>
<sequence length="451" mass="49315">MAPVAVPIEQQLDELNLSKEEEKKPDTADPEDEDNDDDDDGDVEGGEGGAANGDAKKKKKKKKSKKKKGGAAAVQTDPPRVGLSKIFKNGYPVGEEVEYKNDTTSRLSSAEMREKERLAQEDPSTTYQNIRRAGEVHRQVRAYAQKNMKPGMKLIDIADMIESGTRALVEESGFDSGIGFPTGLNLNEIAAHYSPNPGDKTVLSKGDVMKVDFGVHVQGRIVDSAFTIECEDNKWSKLLEAVKDATNTGVREVGIDVRLCDVGEAIQEVMESYEVEVDGKVYPVKSISNLNGHSIAPYSIHGGVGDKPGKSVPIVKHHGADQDTTRMEEGEYFAIETFGSTGRGRVIEEGACSHYALNGADSIISSSHQSAKSLLASIKRNFGTLPFCRRYLEHVGEKNYLLALNTLVKERVVMDYPPLVDPQPGAMTAQFEHTILLRPTCKEVVSRGDDY</sequence>
<dbReference type="EMBL" id="KI669500">
    <property type="protein sequence ID" value="OCF35201.1"/>
    <property type="molecule type" value="Genomic_DNA"/>
</dbReference>
<feature type="binding site" evidence="9">
    <location>
        <position position="336"/>
    </location>
    <ligand>
        <name>a divalent metal cation</name>
        <dbReference type="ChEBI" id="CHEBI:60240"/>
        <label>2</label>
        <note>catalytic</note>
    </ligand>
</feature>
<protein>
    <recommendedName>
        <fullName evidence="9">Methionine aminopeptidase 2</fullName>
        <shortName evidence="9">MAP 2</shortName>
        <shortName evidence="9">MetAP 2</shortName>
        <ecNumber evidence="9">3.4.11.18</ecNumber>
    </recommendedName>
    <alternativeName>
        <fullName evidence="9">Peptidase M</fullName>
    </alternativeName>
</protein>
<evidence type="ECO:0000256" key="2">
    <source>
        <dbReference type="ARBA" id="ARBA00001936"/>
    </source>
</evidence>
<dbReference type="SUPFAM" id="SSF46785">
    <property type="entry name" value="Winged helix' DNA-binding domain"/>
    <property type="match status" value="1"/>
</dbReference>
<keyword evidence="8 9" id="KW-0378">Hydrolase</keyword>
<feature type="compositionally biased region" description="Acidic residues" evidence="11">
    <location>
        <begin position="28"/>
        <end position="45"/>
    </location>
</feature>
<evidence type="ECO:0000256" key="8">
    <source>
        <dbReference type="ARBA" id="ARBA00022801"/>
    </source>
</evidence>
<accession>A0A1B9GW05</accession>
<dbReference type="Gene3D" id="3.90.230.10">
    <property type="entry name" value="Creatinase/methionine aminopeptidase superfamily"/>
    <property type="match status" value="1"/>
</dbReference>
<feature type="compositionally biased region" description="Basic and acidic residues" evidence="11">
    <location>
        <begin position="111"/>
        <end position="120"/>
    </location>
</feature>
<comment type="cofactor">
    <cofactor evidence="3">
        <name>Fe(2+)</name>
        <dbReference type="ChEBI" id="CHEBI:29033"/>
    </cofactor>
</comment>
<feature type="region of interest" description="Disordered" evidence="11">
    <location>
        <begin position="1"/>
        <end position="86"/>
    </location>
</feature>
<keyword evidence="6 9" id="KW-0645">Protease</keyword>
<dbReference type="GO" id="GO:0006508">
    <property type="term" value="P:proteolysis"/>
    <property type="evidence" value="ECO:0007669"/>
    <property type="project" value="UniProtKB-KW"/>
</dbReference>
<feature type="compositionally biased region" description="Basic and acidic residues" evidence="11">
    <location>
        <begin position="16"/>
        <end position="27"/>
    </location>
</feature>
<comment type="similarity">
    <text evidence="9">Belongs to the peptidase M24A family. Methionine aminopeptidase eukaryotic type 2 subfamily.</text>
</comment>
<dbReference type="GO" id="GO:0046872">
    <property type="term" value="F:metal ion binding"/>
    <property type="evidence" value="ECO:0007669"/>
    <property type="project" value="UniProtKB-UniRule"/>
</dbReference>
<dbReference type="SUPFAM" id="SSF55920">
    <property type="entry name" value="Creatinase/aminopeptidase"/>
    <property type="match status" value="1"/>
</dbReference>
<dbReference type="InterPro" id="IPR001714">
    <property type="entry name" value="Pept_M24_MAP"/>
</dbReference>
<dbReference type="GO" id="GO:0004239">
    <property type="term" value="F:initiator methionyl aminopeptidase activity"/>
    <property type="evidence" value="ECO:0007669"/>
    <property type="project" value="UniProtKB-UniRule"/>
</dbReference>
<dbReference type="HAMAP" id="MF_03175">
    <property type="entry name" value="MetAP_2_euk"/>
    <property type="match status" value="1"/>
</dbReference>
<comment type="cofactor">
    <cofactor evidence="9">
        <name>Co(2+)</name>
        <dbReference type="ChEBI" id="CHEBI:48828"/>
    </cofactor>
    <cofactor evidence="9">
        <name>Zn(2+)</name>
        <dbReference type="ChEBI" id="CHEBI:29105"/>
    </cofactor>
    <cofactor evidence="9">
        <name>Mn(2+)</name>
        <dbReference type="ChEBI" id="CHEBI:29035"/>
    </cofactor>
    <cofactor evidence="9">
        <name>Fe(2+)</name>
        <dbReference type="ChEBI" id="CHEBI:29033"/>
    </cofactor>
    <text evidence="9">Binds 2 divalent metal cations per subunit. Has a high-affinity and a low affinity metal-binding site. The true nature of the physiological cofactor is under debate. The enzyme is active with cobalt, zinc, manganese or divalent iron ions. Most likely, methionine aminopeptidases function as mononuclear Fe(2+)-metalloproteases under physiological conditions, and the catalytically relevant metal-binding site has been assigned to the histidine-containing high-affinity site.</text>
</comment>
<evidence type="ECO:0000313" key="13">
    <source>
        <dbReference type="EMBL" id="OCF35201.1"/>
    </source>
</evidence>
<evidence type="ECO:0000256" key="6">
    <source>
        <dbReference type="ARBA" id="ARBA00022670"/>
    </source>
</evidence>
<feature type="binding site" evidence="9">
    <location>
        <position position="212"/>
    </location>
    <ligand>
        <name>a divalent metal cation</name>
        <dbReference type="ChEBI" id="CHEBI:60240"/>
        <label>1</label>
    </ligand>
</feature>
<dbReference type="CDD" id="cd01088">
    <property type="entry name" value="MetAP2"/>
    <property type="match status" value="1"/>
</dbReference>
<dbReference type="AlphaFoldDB" id="A0A1B9GW05"/>
<feature type="binding site" evidence="9">
    <location>
        <position position="301"/>
    </location>
    <ligand>
        <name>substrate</name>
    </ligand>
</feature>
<keyword evidence="5 9" id="KW-0963">Cytoplasm</keyword>
<dbReference type="STRING" id="1296120.A0A1B9GW05"/>
<feature type="binding site" evidence="9">
    <location>
        <position position="293"/>
    </location>
    <ligand>
        <name>a divalent metal cation</name>
        <dbReference type="ChEBI" id="CHEBI:60240"/>
        <label>2</label>
        <note>catalytic</note>
    </ligand>
</feature>
<dbReference type="GO" id="GO:0005737">
    <property type="term" value="C:cytoplasm"/>
    <property type="evidence" value="ECO:0007669"/>
    <property type="project" value="UniProtKB-SubCell"/>
</dbReference>
<dbReference type="InterPro" id="IPR000994">
    <property type="entry name" value="Pept_M24"/>
</dbReference>
<dbReference type="Proteomes" id="UP000092666">
    <property type="component" value="Unassembled WGS sequence"/>
</dbReference>
<feature type="binding site" evidence="9">
    <location>
        <position position="223"/>
    </location>
    <ligand>
        <name>a divalent metal cation</name>
        <dbReference type="ChEBI" id="CHEBI:60240"/>
        <label>2</label>
        <note>catalytic</note>
    </ligand>
</feature>
<dbReference type="Pfam" id="PF00557">
    <property type="entry name" value="Peptidase_M24"/>
    <property type="match status" value="1"/>
</dbReference>
<comment type="cofactor">
    <cofactor evidence="2">
        <name>Mn(2+)</name>
        <dbReference type="ChEBI" id="CHEBI:29035"/>
    </cofactor>
</comment>
<evidence type="ECO:0000256" key="5">
    <source>
        <dbReference type="ARBA" id="ARBA00022490"/>
    </source>
</evidence>
<dbReference type="GO" id="GO:0070006">
    <property type="term" value="F:metalloaminopeptidase activity"/>
    <property type="evidence" value="ECO:0007669"/>
    <property type="project" value="UniProtKB-UniRule"/>
</dbReference>
<feature type="domain" description="Peptidase M24" evidence="12">
    <location>
        <begin position="129"/>
        <end position="337"/>
    </location>
</feature>
<evidence type="ECO:0000256" key="1">
    <source>
        <dbReference type="ARBA" id="ARBA00000294"/>
    </source>
</evidence>
<reference evidence="13 14" key="1">
    <citation type="submission" date="2013-07" db="EMBL/GenBank/DDBJ databases">
        <title>The Genome Sequence of Cryptococcus heveanensis BCC8398.</title>
        <authorList>
            <consortium name="The Broad Institute Genome Sequencing Platform"/>
            <person name="Cuomo C."/>
            <person name="Litvintseva A."/>
            <person name="Chen Y."/>
            <person name="Heitman J."/>
            <person name="Sun S."/>
            <person name="Springer D."/>
            <person name="Dromer F."/>
            <person name="Young S.K."/>
            <person name="Zeng Q."/>
            <person name="Gargeya S."/>
            <person name="Fitzgerald M."/>
            <person name="Abouelleil A."/>
            <person name="Alvarado L."/>
            <person name="Berlin A.M."/>
            <person name="Chapman S.B."/>
            <person name="Dewar J."/>
            <person name="Goldberg J."/>
            <person name="Griggs A."/>
            <person name="Gujja S."/>
            <person name="Hansen M."/>
            <person name="Howarth C."/>
            <person name="Imamovic A."/>
            <person name="Larimer J."/>
            <person name="McCowan C."/>
            <person name="Murphy C."/>
            <person name="Pearson M."/>
            <person name="Priest M."/>
            <person name="Roberts A."/>
            <person name="Saif S."/>
            <person name="Shea T."/>
            <person name="Sykes S."/>
            <person name="Wortman J."/>
            <person name="Nusbaum C."/>
            <person name="Birren B."/>
        </authorList>
    </citation>
    <scope>NUCLEOTIDE SEQUENCE [LARGE SCALE GENOMIC DNA]</scope>
    <source>
        <strain evidence="13 14">BCC8398</strain>
    </source>
</reference>
<keyword evidence="4 9" id="KW-0031">Aminopeptidase</keyword>
<keyword evidence="14" id="KW-1185">Reference proteome</keyword>
<dbReference type="InterPro" id="IPR050247">
    <property type="entry name" value="Met_Aminopeptidase_Type2"/>
</dbReference>